<dbReference type="VEuPathDB" id="FungiDB:SI65_01190"/>
<feature type="region of interest" description="Disordered" evidence="5">
    <location>
        <begin position="391"/>
        <end position="463"/>
    </location>
</feature>
<evidence type="ECO:0000256" key="5">
    <source>
        <dbReference type="SAM" id="MobiDB-lite"/>
    </source>
</evidence>
<feature type="compositionally biased region" description="Polar residues" evidence="5">
    <location>
        <begin position="500"/>
        <end position="517"/>
    </location>
</feature>
<keyword evidence="4" id="KW-0175">Coiled coil</keyword>
<comment type="caution">
    <text evidence="7">The sequence shown here is derived from an EMBL/GenBank/DDBJ whole genome shotgun (WGS) entry which is preliminary data.</text>
</comment>
<dbReference type="OrthoDB" id="5801062at2759"/>
<feature type="domain" description="DNA endonuclease activator Ctp1 C-terminal" evidence="6">
    <location>
        <begin position="583"/>
        <end position="698"/>
    </location>
</feature>
<evidence type="ECO:0000313" key="8">
    <source>
        <dbReference type="Proteomes" id="UP000094569"/>
    </source>
</evidence>
<dbReference type="EMBL" id="JXNT01000001">
    <property type="protein sequence ID" value="ODM23601.1"/>
    <property type="molecule type" value="Genomic_DNA"/>
</dbReference>
<keyword evidence="2" id="KW-0227">DNA damage</keyword>
<feature type="compositionally biased region" description="Polar residues" evidence="5">
    <location>
        <begin position="258"/>
        <end position="269"/>
    </location>
</feature>
<dbReference type="GO" id="GO:0005634">
    <property type="term" value="C:nucleus"/>
    <property type="evidence" value="ECO:0007669"/>
    <property type="project" value="UniProtKB-SubCell"/>
</dbReference>
<feature type="compositionally biased region" description="Polar residues" evidence="5">
    <location>
        <begin position="398"/>
        <end position="415"/>
    </location>
</feature>
<proteinExistence type="predicted"/>
<evidence type="ECO:0000259" key="6">
    <source>
        <dbReference type="Pfam" id="PF08573"/>
    </source>
</evidence>
<sequence length="733" mass="83349">MDVLKQLHASVAQLFEDSFDHAYKDLNAELARRDARIKEADEAAKVAREAYRNTTTRIHELEREVADLKEEMHPCEVDTKSKRFSASMQEAYGPERVLEHFALYGLHSEMKEQIADISTKYRSLYKNLQELIGVCGTLRARVDSHKRKLVQWQDRVTREEFTIELSGIPVKFRRVHENSVTRDTLHFEPSRSRQSASEPLEPVAHEDKTGASTPSPNQQLIENFHGQRVHTKKGTSGALEQSFTSELPDPASTRSDHLSASQETVSNDLSSDEFTETVTRELKRKRVPLPETTHQNTFVQNDSTVRSQRPIIIKGESMSSSPHQNFSEYRAPASTQDLDEIGSTVETPTKKNRHSRNSSEKDFPVIDVPTTTRELEQDYENLLQPLVEQRKSKRKILQPTNGNSRAVNSSKQQLSAKKPKRNTEKAIRHGIPSLAEDGESYMNTKRTGKHASSAETDQSSNTEIAPARQRLQSLLEGPAPSRSPLNVLRSHVRPADSRRPVNQNLGDDIQYTSSEGTGPSEAKVEGSMRTGMVQGQESCSVNTHNKLSAARHEHQSYRSWPLQRLEPHHFKINSDYNHGVDYAFNDVVRKRDERKCLSGCTRTGCCGDKFLAMARAGGFQTNLGGSISKEAEEQKLIEEYLGDEKGLIHTMEPQDRQELLHEARAKHISDTVGKHKQVHQRPRTPPGFWRTDMPDTQELEHDREEAEKLEREKVYERYREAMRPGGLWKFADE</sequence>
<comment type="subcellular location">
    <subcellularLocation>
        <location evidence="1">Nucleus</location>
    </subcellularLocation>
</comment>
<evidence type="ECO:0000256" key="4">
    <source>
        <dbReference type="SAM" id="Coils"/>
    </source>
</evidence>
<protein>
    <recommendedName>
        <fullName evidence="6">DNA endonuclease activator Ctp1 C-terminal domain-containing protein</fullName>
    </recommendedName>
</protein>
<organism evidence="7 8">
    <name type="scientific">Aspergillus cristatus</name>
    <name type="common">Chinese Fuzhuan brick tea-fermentation fungus</name>
    <name type="synonym">Eurotium cristatum</name>
    <dbReference type="NCBI Taxonomy" id="573508"/>
    <lineage>
        <taxon>Eukaryota</taxon>
        <taxon>Fungi</taxon>
        <taxon>Dikarya</taxon>
        <taxon>Ascomycota</taxon>
        <taxon>Pezizomycotina</taxon>
        <taxon>Eurotiomycetes</taxon>
        <taxon>Eurotiomycetidae</taxon>
        <taxon>Eurotiales</taxon>
        <taxon>Aspergillaceae</taxon>
        <taxon>Aspergillus</taxon>
        <taxon>Aspergillus subgen. Aspergillus</taxon>
    </lineage>
</organism>
<dbReference type="Proteomes" id="UP000094569">
    <property type="component" value="Unassembled WGS sequence"/>
</dbReference>
<dbReference type="GO" id="GO:0006281">
    <property type="term" value="P:DNA repair"/>
    <property type="evidence" value="ECO:0007669"/>
    <property type="project" value="InterPro"/>
</dbReference>
<feature type="compositionally biased region" description="Polar residues" evidence="5">
    <location>
        <begin position="453"/>
        <end position="463"/>
    </location>
</feature>
<dbReference type="STRING" id="573508.A0A1E3BS35"/>
<feature type="compositionally biased region" description="Polar residues" evidence="5">
    <location>
        <begin position="210"/>
        <end position="221"/>
    </location>
</feature>
<reference evidence="7 8" key="1">
    <citation type="journal article" date="2016" name="BMC Genomics">
        <title>Comparative genomic and transcriptomic analyses of the Fuzhuan brick tea-fermentation fungus Aspergillus cristatus.</title>
        <authorList>
            <person name="Ge Y."/>
            <person name="Wang Y."/>
            <person name="Liu Y."/>
            <person name="Tan Y."/>
            <person name="Ren X."/>
            <person name="Zhang X."/>
            <person name="Hyde K.D."/>
            <person name="Liu Y."/>
            <person name="Liu Z."/>
        </authorList>
    </citation>
    <scope>NUCLEOTIDE SEQUENCE [LARGE SCALE GENOMIC DNA]</scope>
    <source>
        <strain evidence="7 8">GZAAS20.1005</strain>
    </source>
</reference>
<feature type="region of interest" description="Disordered" evidence="5">
    <location>
        <begin position="339"/>
        <end position="363"/>
    </location>
</feature>
<dbReference type="Gene3D" id="1.10.287.1490">
    <property type="match status" value="1"/>
</dbReference>
<keyword evidence="8" id="KW-1185">Reference proteome</keyword>
<evidence type="ECO:0000256" key="3">
    <source>
        <dbReference type="ARBA" id="ARBA00023242"/>
    </source>
</evidence>
<evidence type="ECO:0000313" key="7">
    <source>
        <dbReference type="EMBL" id="ODM23601.1"/>
    </source>
</evidence>
<evidence type="ECO:0000256" key="2">
    <source>
        <dbReference type="ARBA" id="ARBA00022763"/>
    </source>
</evidence>
<keyword evidence="3" id="KW-0539">Nucleus</keyword>
<feature type="region of interest" description="Disordered" evidence="5">
    <location>
        <begin position="183"/>
        <end position="307"/>
    </location>
</feature>
<feature type="compositionally biased region" description="Basic and acidic residues" evidence="5">
    <location>
        <begin position="698"/>
        <end position="707"/>
    </location>
</feature>
<evidence type="ECO:0000256" key="1">
    <source>
        <dbReference type="ARBA" id="ARBA00004123"/>
    </source>
</evidence>
<gene>
    <name evidence="7" type="ORF">SI65_01190</name>
</gene>
<dbReference type="Pfam" id="PF08573">
    <property type="entry name" value="SAE2"/>
    <property type="match status" value="1"/>
</dbReference>
<dbReference type="InterPro" id="IPR013882">
    <property type="entry name" value="Ctp1_C"/>
</dbReference>
<name>A0A1E3BS35_ASPCR</name>
<accession>A0A1E3BS35</accession>
<feature type="region of interest" description="Disordered" evidence="5">
    <location>
        <begin position="671"/>
        <end position="707"/>
    </location>
</feature>
<feature type="region of interest" description="Disordered" evidence="5">
    <location>
        <begin position="475"/>
        <end position="527"/>
    </location>
</feature>
<dbReference type="AlphaFoldDB" id="A0A1E3BS35"/>
<feature type="coiled-coil region" evidence="4">
    <location>
        <begin position="23"/>
        <end position="78"/>
    </location>
</feature>
<feature type="compositionally biased region" description="Polar residues" evidence="5">
    <location>
        <begin position="292"/>
        <end position="307"/>
    </location>
</feature>